<keyword evidence="1" id="KW-0472">Membrane</keyword>
<dbReference type="Proteomes" id="UP001595075">
    <property type="component" value="Unassembled WGS sequence"/>
</dbReference>
<keyword evidence="1" id="KW-0812">Transmembrane</keyword>
<evidence type="ECO:0000313" key="2">
    <source>
        <dbReference type="EMBL" id="KAL2071141.1"/>
    </source>
</evidence>
<comment type="caution">
    <text evidence="2">The sequence shown here is derived from an EMBL/GenBank/DDBJ whole genome shotgun (WGS) entry which is preliminary data.</text>
</comment>
<evidence type="ECO:0000256" key="1">
    <source>
        <dbReference type="SAM" id="Phobius"/>
    </source>
</evidence>
<keyword evidence="1" id="KW-1133">Transmembrane helix</keyword>
<organism evidence="2 3">
    <name type="scientific">Oculimacula yallundae</name>
    <dbReference type="NCBI Taxonomy" id="86028"/>
    <lineage>
        <taxon>Eukaryota</taxon>
        <taxon>Fungi</taxon>
        <taxon>Dikarya</taxon>
        <taxon>Ascomycota</taxon>
        <taxon>Pezizomycotina</taxon>
        <taxon>Leotiomycetes</taxon>
        <taxon>Helotiales</taxon>
        <taxon>Ploettnerulaceae</taxon>
        <taxon>Oculimacula</taxon>
    </lineage>
</organism>
<keyword evidence="3" id="KW-1185">Reference proteome</keyword>
<dbReference type="EMBL" id="JAZHXI010000005">
    <property type="protein sequence ID" value="KAL2071141.1"/>
    <property type="molecule type" value="Genomic_DNA"/>
</dbReference>
<protein>
    <submittedName>
        <fullName evidence="2">Uncharacterized protein</fullName>
    </submittedName>
</protein>
<sequence>MSDVEEMIDRFGFALVDHLIVCTWNEESYRTVSYGFSVRGVSCFLLLLLLLPLLPLLLPFLLRNLYERDYVHCYYSCGQAQKENPALPTISPGQNTKPASQPTRHPWVNPTYHYHQILTNNPIQCNATSNNCVCISICIIRISSIPFIALPPASDLLLHSIHLQPVSCSFSSSIQIDCLTHTRHLAPHQRNCPLRTTNQCPLTETPNPAACQVSLHQPARLSGQAYLT</sequence>
<feature type="transmembrane region" description="Helical" evidence="1">
    <location>
        <begin position="36"/>
        <end position="62"/>
    </location>
</feature>
<accession>A0ABR4CME2</accession>
<gene>
    <name evidence="2" type="ORF">VTL71DRAFT_12376</name>
</gene>
<name>A0ABR4CME2_9HELO</name>
<evidence type="ECO:0000313" key="3">
    <source>
        <dbReference type="Proteomes" id="UP001595075"/>
    </source>
</evidence>
<proteinExistence type="predicted"/>
<reference evidence="2 3" key="1">
    <citation type="journal article" date="2024" name="Commun. Biol.">
        <title>Comparative genomic analysis of thermophilic fungi reveals convergent evolutionary adaptations and gene losses.</title>
        <authorList>
            <person name="Steindorff A.S."/>
            <person name="Aguilar-Pontes M.V."/>
            <person name="Robinson A.J."/>
            <person name="Andreopoulos B."/>
            <person name="LaButti K."/>
            <person name="Kuo A."/>
            <person name="Mondo S."/>
            <person name="Riley R."/>
            <person name="Otillar R."/>
            <person name="Haridas S."/>
            <person name="Lipzen A."/>
            <person name="Grimwood J."/>
            <person name="Schmutz J."/>
            <person name="Clum A."/>
            <person name="Reid I.D."/>
            <person name="Moisan M.C."/>
            <person name="Butler G."/>
            <person name="Nguyen T.T.M."/>
            <person name="Dewar K."/>
            <person name="Conant G."/>
            <person name="Drula E."/>
            <person name="Henrissat B."/>
            <person name="Hansel C."/>
            <person name="Singer S."/>
            <person name="Hutchinson M.I."/>
            <person name="de Vries R.P."/>
            <person name="Natvig D.O."/>
            <person name="Powell A.J."/>
            <person name="Tsang A."/>
            <person name="Grigoriev I.V."/>
        </authorList>
    </citation>
    <scope>NUCLEOTIDE SEQUENCE [LARGE SCALE GENOMIC DNA]</scope>
    <source>
        <strain evidence="2 3">CBS 494.80</strain>
    </source>
</reference>